<name>A0AAV4SPJ4_9ARAC</name>
<evidence type="ECO:0000313" key="2">
    <source>
        <dbReference type="Proteomes" id="UP001054837"/>
    </source>
</evidence>
<gene>
    <name evidence="1" type="ORF">CDAR_522191</name>
</gene>
<sequence length="131" mass="15168">MDSSDDSDLWIMDSSDDSDLWIMDSSDNSDLWQYTNKTIVISGVSFTSITRDKFPHHSSGYLHSDLSPDIYRKTVYILKEIISSFNIMDGKITGLWIMDYGQYIILLQQVSNLAQSICEYSNKWVYFLLKP</sequence>
<keyword evidence="2" id="KW-1185">Reference proteome</keyword>
<comment type="caution">
    <text evidence="1">The sequence shown here is derived from an EMBL/GenBank/DDBJ whole genome shotgun (WGS) entry which is preliminary data.</text>
</comment>
<dbReference type="AlphaFoldDB" id="A0AAV4SPJ4"/>
<accession>A0AAV4SPJ4</accession>
<dbReference type="EMBL" id="BPLQ01008111">
    <property type="protein sequence ID" value="GIY34899.1"/>
    <property type="molecule type" value="Genomic_DNA"/>
</dbReference>
<dbReference type="Proteomes" id="UP001054837">
    <property type="component" value="Unassembled WGS sequence"/>
</dbReference>
<protein>
    <submittedName>
        <fullName evidence="1">Uncharacterized protein</fullName>
    </submittedName>
</protein>
<evidence type="ECO:0000313" key="1">
    <source>
        <dbReference type="EMBL" id="GIY34899.1"/>
    </source>
</evidence>
<reference evidence="1 2" key="1">
    <citation type="submission" date="2021-06" db="EMBL/GenBank/DDBJ databases">
        <title>Caerostris darwini draft genome.</title>
        <authorList>
            <person name="Kono N."/>
            <person name="Arakawa K."/>
        </authorList>
    </citation>
    <scope>NUCLEOTIDE SEQUENCE [LARGE SCALE GENOMIC DNA]</scope>
</reference>
<proteinExistence type="predicted"/>
<organism evidence="1 2">
    <name type="scientific">Caerostris darwini</name>
    <dbReference type="NCBI Taxonomy" id="1538125"/>
    <lineage>
        <taxon>Eukaryota</taxon>
        <taxon>Metazoa</taxon>
        <taxon>Ecdysozoa</taxon>
        <taxon>Arthropoda</taxon>
        <taxon>Chelicerata</taxon>
        <taxon>Arachnida</taxon>
        <taxon>Araneae</taxon>
        <taxon>Araneomorphae</taxon>
        <taxon>Entelegynae</taxon>
        <taxon>Araneoidea</taxon>
        <taxon>Araneidae</taxon>
        <taxon>Caerostris</taxon>
    </lineage>
</organism>